<accession>A0A8S0TLN6</accession>
<dbReference type="FunFam" id="1.10.10.60:FF:000069">
    <property type="entry name" value="MYB transcription factor"/>
    <property type="match status" value="1"/>
</dbReference>
<evidence type="ECO:0000259" key="8">
    <source>
        <dbReference type="PROSITE" id="PS50090"/>
    </source>
</evidence>
<dbReference type="SUPFAM" id="SSF46689">
    <property type="entry name" value="Homeodomain-like"/>
    <property type="match status" value="1"/>
</dbReference>
<dbReference type="InterPro" id="IPR001005">
    <property type="entry name" value="SANT/Myb"/>
</dbReference>
<keyword evidence="2" id="KW-0677">Repeat</keyword>
<feature type="domain" description="HTH myb-type" evidence="9">
    <location>
        <begin position="62"/>
        <end position="116"/>
    </location>
</feature>
<dbReference type="Proteomes" id="UP000594638">
    <property type="component" value="Unassembled WGS sequence"/>
</dbReference>
<evidence type="ECO:0000256" key="2">
    <source>
        <dbReference type="ARBA" id="ARBA00022737"/>
    </source>
</evidence>
<keyword evidence="3" id="KW-0805">Transcription regulation</keyword>
<sequence>MGRKPCCQKVGLKKGAWTAEEDDKLKNFILTNGQCCWRALPKLAGLLRCGKSCRLRWINYLRPDLKRGLLSEDEEKIIIDLHAKLGNRWSKIASHLPGRTDNDIKNHWNTHIKKKLRNMGIDPLSSNPLPPTTTPPLPLQEQIQYPMVGQEPSSDLVDQNKDSETSVQSTIREGKDEDKNIASSPVIEVGIDEVQVIEPHEILDPSSPSFSYICEDLQFSPTFDYSDILMSI</sequence>
<evidence type="ECO:0000259" key="9">
    <source>
        <dbReference type="PROSITE" id="PS51294"/>
    </source>
</evidence>
<feature type="region of interest" description="Disordered" evidence="7">
    <location>
        <begin position="120"/>
        <end position="139"/>
    </location>
</feature>
<dbReference type="GO" id="GO:0005634">
    <property type="term" value="C:nucleus"/>
    <property type="evidence" value="ECO:0007669"/>
    <property type="project" value="UniProtKB-SubCell"/>
</dbReference>
<dbReference type="InterPro" id="IPR017930">
    <property type="entry name" value="Myb_dom"/>
</dbReference>
<protein>
    <submittedName>
        <fullName evidence="10">Transcription factor MYB20-like</fullName>
    </submittedName>
</protein>
<feature type="domain" description="HTH myb-type" evidence="9">
    <location>
        <begin position="9"/>
        <end position="61"/>
    </location>
</feature>
<dbReference type="Gene3D" id="1.10.10.60">
    <property type="entry name" value="Homeodomain-like"/>
    <property type="match status" value="2"/>
</dbReference>
<evidence type="ECO:0000256" key="7">
    <source>
        <dbReference type="SAM" id="MobiDB-lite"/>
    </source>
</evidence>
<dbReference type="SMART" id="SM00717">
    <property type="entry name" value="SANT"/>
    <property type="match status" value="2"/>
</dbReference>
<dbReference type="PANTHER" id="PTHR47999:SF68">
    <property type="entry name" value="MYB DOMAIN PROTEIN 40"/>
    <property type="match status" value="1"/>
</dbReference>
<keyword evidence="4" id="KW-0238">DNA-binding</keyword>
<comment type="caution">
    <text evidence="10">The sequence shown here is derived from an EMBL/GenBank/DDBJ whole genome shotgun (WGS) entry which is preliminary data.</text>
</comment>
<gene>
    <name evidence="10" type="ORF">OLEA9_A103310</name>
</gene>
<dbReference type="InterPro" id="IPR009057">
    <property type="entry name" value="Homeodomain-like_sf"/>
</dbReference>
<evidence type="ECO:0000256" key="5">
    <source>
        <dbReference type="ARBA" id="ARBA00023163"/>
    </source>
</evidence>
<evidence type="ECO:0000256" key="6">
    <source>
        <dbReference type="ARBA" id="ARBA00023242"/>
    </source>
</evidence>
<dbReference type="FunFam" id="1.10.10.60:FF:000394">
    <property type="entry name" value="MYB transcription factor"/>
    <property type="match status" value="1"/>
</dbReference>
<evidence type="ECO:0000256" key="4">
    <source>
        <dbReference type="ARBA" id="ARBA00023125"/>
    </source>
</evidence>
<feature type="domain" description="Myb-like" evidence="8">
    <location>
        <begin position="9"/>
        <end position="61"/>
    </location>
</feature>
<dbReference type="PANTHER" id="PTHR47999">
    <property type="entry name" value="TRANSCRIPTION FACTOR MYB8-RELATED-RELATED"/>
    <property type="match status" value="1"/>
</dbReference>
<evidence type="ECO:0000256" key="3">
    <source>
        <dbReference type="ARBA" id="ARBA00023015"/>
    </source>
</evidence>
<feature type="region of interest" description="Disordered" evidence="7">
    <location>
        <begin position="150"/>
        <end position="180"/>
    </location>
</feature>
<dbReference type="PROSITE" id="PS51294">
    <property type="entry name" value="HTH_MYB"/>
    <property type="match status" value="2"/>
</dbReference>
<feature type="compositionally biased region" description="Pro residues" evidence="7">
    <location>
        <begin position="128"/>
        <end position="138"/>
    </location>
</feature>
<keyword evidence="5" id="KW-0804">Transcription</keyword>
<dbReference type="EMBL" id="CACTIH010006071">
    <property type="protein sequence ID" value="CAA3004019.1"/>
    <property type="molecule type" value="Genomic_DNA"/>
</dbReference>
<feature type="domain" description="Myb-like" evidence="8">
    <location>
        <begin position="62"/>
        <end position="112"/>
    </location>
</feature>
<comment type="subcellular location">
    <subcellularLocation>
        <location evidence="1">Nucleus</location>
    </subcellularLocation>
</comment>
<dbReference type="GO" id="GO:0046394">
    <property type="term" value="P:carboxylic acid biosynthetic process"/>
    <property type="evidence" value="ECO:0007669"/>
    <property type="project" value="UniProtKB-ARBA"/>
</dbReference>
<dbReference type="Gramene" id="OE9A103310T1">
    <property type="protein sequence ID" value="OE9A103310C1"/>
    <property type="gene ID" value="OE9A103310"/>
</dbReference>
<evidence type="ECO:0000313" key="11">
    <source>
        <dbReference type="Proteomes" id="UP000594638"/>
    </source>
</evidence>
<keyword evidence="11" id="KW-1185">Reference proteome</keyword>
<dbReference type="AlphaFoldDB" id="A0A8S0TLN6"/>
<proteinExistence type="predicted"/>
<reference evidence="10 11" key="1">
    <citation type="submission" date="2019-12" db="EMBL/GenBank/DDBJ databases">
        <authorList>
            <person name="Alioto T."/>
            <person name="Alioto T."/>
            <person name="Gomez Garrido J."/>
        </authorList>
    </citation>
    <scope>NUCLEOTIDE SEQUENCE [LARGE SCALE GENOMIC DNA]</scope>
</reference>
<evidence type="ECO:0000313" key="10">
    <source>
        <dbReference type="EMBL" id="CAA3004019.1"/>
    </source>
</evidence>
<keyword evidence="6" id="KW-0539">Nucleus</keyword>
<evidence type="ECO:0000256" key="1">
    <source>
        <dbReference type="ARBA" id="ARBA00004123"/>
    </source>
</evidence>
<dbReference type="InterPro" id="IPR015495">
    <property type="entry name" value="Myb_TF_plants"/>
</dbReference>
<dbReference type="GO" id="GO:0006355">
    <property type="term" value="P:regulation of DNA-templated transcription"/>
    <property type="evidence" value="ECO:0007669"/>
    <property type="project" value="UniProtKB-ARBA"/>
</dbReference>
<name>A0A8S0TLN6_OLEEU</name>
<dbReference type="CDD" id="cd00167">
    <property type="entry name" value="SANT"/>
    <property type="match status" value="2"/>
</dbReference>
<dbReference type="PROSITE" id="PS50090">
    <property type="entry name" value="MYB_LIKE"/>
    <property type="match status" value="2"/>
</dbReference>
<organism evidence="10 11">
    <name type="scientific">Olea europaea subsp. europaea</name>
    <dbReference type="NCBI Taxonomy" id="158383"/>
    <lineage>
        <taxon>Eukaryota</taxon>
        <taxon>Viridiplantae</taxon>
        <taxon>Streptophyta</taxon>
        <taxon>Embryophyta</taxon>
        <taxon>Tracheophyta</taxon>
        <taxon>Spermatophyta</taxon>
        <taxon>Magnoliopsida</taxon>
        <taxon>eudicotyledons</taxon>
        <taxon>Gunneridae</taxon>
        <taxon>Pentapetalae</taxon>
        <taxon>asterids</taxon>
        <taxon>lamiids</taxon>
        <taxon>Lamiales</taxon>
        <taxon>Oleaceae</taxon>
        <taxon>Oleeae</taxon>
        <taxon>Olea</taxon>
    </lineage>
</organism>
<dbReference type="OrthoDB" id="2143914at2759"/>
<dbReference type="GO" id="GO:0000976">
    <property type="term" value="F:transcription cis-regulatory region binding"/>
    <property type="evidence" value="ECO:0007669"/>
    <property type="project" value="UniProtKB-ARBA"/>
</dbReference>
<dbReference type="Pfam" id="PF00249">
    <property type="entry name" value="Myb_DNA-binding"/>
    <property type="match status" value="2"/>
</dbReference>